<dbReference type="Proteomes" id="UP001164250">
    <property type="component" value="Chromosome 9"/>
</dbReference>
<accession>A0ACC1ANX4</accession>
<keyword evidence="2" id="KW-1185">Reference proteome</keyword>
<dbReference type="EMBL" id="CM047905">
    <property type="protein sequence ID" value="KAJ0088387.1"/>
    <property type="molecule type" value="Genomic_DNA"/>
</dbReference>
<sequence>MEDSDGNILFNVKGVAFSVIHHRRILYDAAGTPIVTIQRKVKSAHDRWQVFRGDSKETSDLIFSVKRSSLFQLKLKLDVILANNTKEDFCDFKLIGGWLERSFAVYAGESSTAVAQMNKTHTGHAFFRKETKNVVVNPNIDYAFIIALIVTLDAIQSSAGTPVAG</sequence>
<evidence type="ECO:0000313" key="1">
    <source>
        <dbReference type="EMBL" id="KAJ0088387.1"/>
    </source>
</evidence>
<name>A0ACC1ANX4_9ROSI</name>
<comment type="caution">
    <text evidence="1">The sequence shown here is derived from an EMBL/GenBank/DDBJ whole genome shotgun (WGS) entry which is preliminary data.</text>
</comment>
<organism evidence="1 2">
    <name type="scientific">Pistacia atlantica</name>
    <dbReference type="NCBI Taxonomy" id="434234"/>
    <lineage>
        <taxon>Eukaryota</taxon>
        <taxon>Viridiplantae</taxon>
        <taxon>Streptophyta</taxon>
        <taxon>Embryophyta</taxon>
        <taxon>Tracheophyta</taxon>
        <taxon>Spermatophyta</taxon>
        <taxon>Magnoliopsida</taxon>
        <taxon>eudicotyledons</taxon>
        <taxon>Gunneridae</taxon>
        <taxon>Pentapetalae</taxon>
        <taxon>rosids</taxon>
        <taxon>malvids</taxon>
        <taxon>Sapindales</taxon>
        <taxon>Anacardiaceae</taxon>
        <taxon>Pistacia</taxon>
    </lineage>
</organism>
<protein>
    <submittedName>
        <fullName evidence="1">Uncharacterized protein</fullName>
    </submittedName>
</protein>
<proteinExistence type="predicted"/>
<gene>
    <name evidence="1" type="ORF">Patl1_31484</name>
</gene>
<evidence type="ECO:0000313" key="2">
    <source>
        <dbReference type="Proteomes" id="UP001164250"/>
    </source>
</evidence>
<reference evidence="2" key="1">
    <citation type="journal article" date="2023" name="G3 (Bethesda)">
        <title>Genome assembly and association tests identify interacting loci associated with vigor, precocity, and sex in interspecific pistachio rootstocks.</title>
        <authorList>
            <person name="Palmer W."/>
            <person name="Jacygrad E."/>
            <person name="Sagayaradj S."/>
            <person name="Cavanaugh K."/>
            <person name="Han R."/>
            <person name="Bertier L."/>
            <person name="Beede B."/>
            <person name="Kafkas S."/>
            <person name="Golino D."/>
            <person name="Preece J."/>
            <person name="Michelmore R."/>
        </authorList>
    </citation>
    <scope>NUCLEOTIDE SEQUENCE [LARGE SCALE GENOMIC DNA]</scope>
</reference>